<dbReference type="GO" id="GO:0140825">
    <property type="term" value="F:lactoperoxidase activity"/>
    <property type="evidence" value="ECO:0007669"/>
    <property type="project" value="UniProtKB-EC"/>
</dbReference>
<name>Q7M356_BOVIN</name>
<feature type="region of interest" description="Disordered" evidence="1">
    <location>
        <begin position="1"/>
        <end position="25"/>
    </location>
</feature>
<proteinExistence type="predicted"/>
<organism evidence="2">
    <name type="scientific">Bos taurus</name>
    <name type="common">Bovine</name>
    <dbReference type="NCBI Taxonomy" id="9913"/>
    <lineage>
        <taxon>Eukaryota</taxon>
        <taxon>Metazoa</taxon>
        <taxon>Chordata</taxon>
        <taxon>Craniata</taxon>
        <taxon>Vertebrata</taxon>
        <taxon>Euteleostomi</taxon>
        <taxon>Mammalia</taxon>
        <taxon>Eutheria</taxon>
        <taxon>Laurasiatheria</taxon>
        <taxon>Artiodactyla</taxon>
        <taxon>Ruminantia</taxon>
        <taxon>Pecora</taxon>
        <taxon>Bovidae</taxon>
        <taxon>Bovinae</taxon>
        <taxon>Bos</taxon>
    </lineage>
</organism>
<evidence type="ECO:0000313" key="2">
    <source>
        <dbReference type="PIR" id="B32457"/>
    </source>
</evidence>
<protein>
    <submittedName>
        <fullName evidence="2">Myeloperoxidase</fullName>
        <ecNumber evidence="2">1.11.1.7</ecNumber>
    </submittedName>
</protein>
<dbReference type="AlphaFoldDB" id="Q7M356"/>
<dbReference type="PIR" id="B32457">
    <property type="entry name" value="B32457"/>
</dbReference>
<sequence length="48" mass="5385">SPEKDEYRTITGQSNNRRSPTLGHSNINCETSCLQQPPCFPLKIPPND</sequence>
<accession>Q7M356</accession>
<feature type="compositionally biased region" description="Polar residues" evidence="1">
    <location>
        <begin position="10"/>
        <end position="25"/>
    </location>
</feature>
<reference evidence="2" key="1">
    <citation type="journal article" date="1989" name="J. Biol. Chem.">
        <title>Demonstration that spleen green hemeprotein is identical to granulocyte myeloperoxidase.</title>
        <authorList>
            <person name="Ikeda-Saito M."/>
            <person name="Lee H.C."/>
            <person name="Adachi K."/>
            <person name="Eck H.S."/>
            <person name="Prince R.C."/>
            <person name="Booth K.S."/>
            <person name="Caughey W.S."/>
            <person name="Kimura S."/>
        </authorList>
    </citation>
    <scope>PROTEIN SEQUENCE</scope>
</reference>
<feature type="non-terminal residue" evidence="2">
    <location>
        <position position="48"/>
    </location>
</feature>
<evidence type="ECO:0000256" key="1">
    <source>
        <dbReference type="SAM" id="MobiDB-lite"/>
    </source>
</evidence>
<dbReference type="EC" id="1.11.1.7" evidence="2"/>
<feature type="non-terminal residue" evidence="2">
    <location>
        <position position="1"/>
    </location>
</feature>